<feature type="compositionally biased region" description="Basic and acidic residues" evidence="1">
    <location>
        <begin position="204"/>
        <end position="219"/>
    </location>
</feature>
<sequence length="230" mass="25705">MKETQHEQYRDTPIQTEKFTHHSSKRGYMAKIRVSLTTEATPLPIEEATTSGRREAPEEDVKMKLQAGLHASDDVHSARPGITEAKVITRLPDKEFTEIEEIDENTRGGPQLIRVEAKEDVTKKENRTHGRETKQQGDAPARGRGDKSLHPLAKKSIDFKTNIDNGETTKDRRLGHSRARNKFPLAGPEEGESQKGELLARPGRHMDEGGYIADPEKRKGINNKGLATKG</sequence>
<feature type="compositionally biased region" description="Basic and acidic residues" evidence="1">
    <location>
        <begin position="115"/>
        <end position="149"/>
    </location>
</feature>
<evidence type="ECO:0000256" key="1">
    <source>
        <dbReference type="SAM" id="MobiDB-lite"/>
    </source>
</evidence>
<dbReference type="EMBL" id="LSMT01000198">
    <property type="protein sequence ID" value="PFX23748.1"/>
    <property type="molecule type" value="Genomic_DNA"/>
</dbReference>
<evidence type="ECO:0000313" key="3">
    <source>
        <dbReference type="Proteomes" id="UP000225706"/>
    </source>
</evidence>
<feature type="region of interest" description="Disordered" evidence="1">
    <location>
        <begin position="41"/>
        <end position="61"/>
    </location>
</feature>
<organism evidence="2 3">
    <name type="scientific">Stylophora pistillata</name>
    <name type="common">Smooth cauliflower coral</name>
    <dbReference type="NCBI Taxonomy" id="50429"/>
    <lineage>
        <taxon>Eukaryota</taxon>
        <taxon>Metazoa</taxon>
        <taxon>Cnidaria</taxon>
        <taxon>Anthozoa</taxon>
        <taxon>Hexacorallia</taxon>
        <taxon>Scleractinia</taxon>
        <taxon>Astrocoeniina</taxon>
        <taxon>Pocilloporidae</taxon>
        <taxon>Stylophora</taxon>
    </lineage>
</organism>
<dbReference type="Proteomes" id="UP000225706">
    <property type="component" value="Unassembled WGS sequence"/>
</dbReference>
<proteinExistence type="predicted"/>
<gene>
    <name evidence="2" type="ORF">AWC38_SpisGene11689</name>
</gene>
<accession>A0A2B4S5B1</accession>
<protein>
    <submittedName>
        <fullName evidence="2">Uncharacterized protein</fullName>
    </submittedName>
</protein>
<feature type="compositionally biased region" description="Basic and acidic residues" evidence="1">
    <location>
        <begin position="52"/>
        <end position="61"/>
    </location>
</feature>
<comment type="caution">
    <text evidence="2">The sequence shown here is derived from an EMBL/GenBank/DDBJ whole genome shotgun (WGS) entry which is preliminary data.</text>
</comment>
<dbReference type="AlphaFoldDB" id="A0A2B4S5B1"/>
<evidence type="ECO:0000313" key="2">
    <source>
        <dbReference type="EMBL" id="PFX23748.1"/>
    </source>
</evidence>
<keyword evidence="3" id="KW-1185">Reference proteome</keyword>
<reference evidence="3" key="1">
    <citation type="journal article" date="2017" name="bioRxiv">
        <title>Comparative analysis of the genomes of Stylophora pistillata and Acropora digitifera provides evidence for extensive differences between species of corals.</title>
        <authorList>
            <person name="Voolstra C.R."/>
            <person name="Li Y."/>
            <person name="Liew Y.J."/>
            <person name="Baumgarten S."/>
            <person name="Zoccola D."/>
            <person name="Flot J.-F."/>
            <person name="Tambutte S."/>
            <person name="Allemand D."/>
            <person name="Aranda M."/>
        </authorList>
    </citation>
    <scope>NUCLEOTIDE SEQUENCE [LARGE SCALE GENOMIC DNA]</scope>
</reference>
<feature type="region of interest" description="Disordered" evidence="1">
    <location>
        <begin position="99"/>
        <end position="230"/>
    </location>
</feature>
<name>A0A2B4S5B1_STYPI</name>